<sequence length="131" mass="15686">MALDVYTLQSLGNDPKYSAFVLLQDNDGSYGTQSLRIPCRKYKEHLKRNYGFEWYANTPQSPDLNIIEDVWRIFKQRVQHYYHLETKEDLQRTIEFEWVRIYQTEIDDLVLSMLAGWQDCYEGWPAHDTRG</sequence>
<protein>
    <recommendedName>
        <fullName evidence="3">Tc1-like transposase DDE domain-containing protein</fullName>
    </recommendedName>
</protein>
<name>A0A4U0XZ15_9PEZI</name>
<evidence type="ECO:0000313" key="2">
    <source>
        <dbReference type="Proteomes" id="UP000309340"/>
    </source>
</evidence>
<dbReference type="Gene3D" id="3.30.420.10">
    <property type="entry name" value="Ribonuclease H-like superfamily/Ribonuclease H"/>
    <property type="match status" value="1"/>
</dbReference>
<proteinExistence type="predicted"/>
<organism evidence="1 2">
    <name type="scientific">Friedmanniomyces simplex</name>
    <dbReference type="NCBI Taxonomy" id="329884"/>
    <lineage>
        <taxon>Eukaryota</taxon>
        <taxon>Fungi</taxon>
        <taxon>Dikarya</taxon>
        <taxon>Ascomycota</taxon>
        <taxon>Pezizomycotina</taxon>
        <taxon>Dothideomycetes</taxon>
        <taxon>Dothideomycetidae</taxon>
        <taxon>Mycosphaerellales</taxon>
        <taxon>Teratosphaeriaceae</taxon>
        <taxon>Friedmanniomyces</taxon>
    </lineage>
</organism>
<evidence type="ECO:0008006" key="3">
    <source>
        <dbReference type="Google" id="ProtNLM"/>
    </source>
</evidence>
<dbReference type="OrthoDB" id="5410741at2759"/>
<accession>A0A4U0XZ15</accession>
<comment type="caution">
    <text evidence="1">The sequence shown here is derived from an EMBL/GenBank/DDBJ whole genome shotgun (WGS) entry which is preliminary data.</text>
</comment>
<dbReference type="InterPro" id="IPR036397">
    <property type="entry name" value="RNaseH_sf"/>
</dbReference>
<dbReference type="Proteomes" id="UP000309340">
    <property type="component" value="Unassembled WGS sequence"/>
</dbReference>
<dbReference type="GO" id="GO:0003676">
    <property type="term" value="F:nucleic acid binding"/>
    <property type="evidence" value="ECO:0007669"/>
    <property type="project" value="InterPro"/>
</dbReference>
<keyword evidence="2" id="KW-1185">Reference proteome</keyword>
<dbReference type="EMBL" id="NAJQ01000038">
    <property type="protein sequence ID" value="TKA82217.1"/>
    <property type="molecule type" value="Genomic_DNA"/>
</dbReference>
<evidence type="ECO:0000313" key="1">
    <source>
        <dbReference type="EMBL" id="TKA82217.1"/>
    </source>
</evidence>
<gene>
    <name evidence="1" type="ORF">B0A55_07512</name>
</gene>
<reference evidence="1 2" key="1">
    <citation type="submission" date="2017-03" db="EMBL/GenBank/DDBJ databases">
        <title>Genomes of endolithic fungi from Antarctica.</title>
        <authorList>
            <person name="Coleine C."/>
            <person name="Masonjones S."/>
            <person name="Stajich J.E."/>
        </authorList>
    </citation>
    <scope>NUCLEOTIDE SEQUENCE [LARGE SCALE GENOMIC DNA]</scope>
    <source>
        <strain evidence="1 2">CCFEE 5184</strain>
    </source>
</reference>
<dbReference type="AlphaFoldDB" id="A0A4U0XZ15"/>